<comment type="caution">
    <text evidence="1">The sequence shown here is derived from an EMBL/GenBank/DDBJ whole genome shotgun (WGS) entry which is preliminary data.</text>
</comment>
<evidence type="ECO:0000313" key="2">
    <source>
        <dbReference type="Proteomes" id="UP000027463"/>
    </source>
</evidence>
<sequence>MVTDLPGQSIETRYFIKYFKTYDFLGFIETGDESRFRYSHMVLLTGCLYQGIVINVGF</sequence>
<name>A0ABR4TTY8_9PROT</name>
<organism evidence="1 2">
    <name type="scientific">Thalassospira permensis NBRC 106175</name>
    <dbReference type="NCBI Taxonomy" id="1353532"/>
    <lineage>
        <taxon>Bacteria</taxon>
        <taxon>Pseudomonadati</taxon>
        <taxon>Pseudomonadota</taxon>
        <taxon>Alphaproteobacteria</taxon>
        <taxon>Rhodospirillales</taxon>
        <taxon>Thalassospiraceae</taxon>
        <taxon>Thalassospira</taxon>
    </lineage>
</organism>
<dbReference type="Proteomes" id="UP000027463">
    <property type="component" value="Unassembled WGS sequence"/>
</dbReference>
<reference evidence="1 2" key="1">
    <citation type="submission" date="2013-07" db="EMBL/GenBank/DDBJ databases">
        <title>Thalassospira permensis NBRC 106175 Genome Sequencing.</title>
        <authorList>
            <person name="Lai Q."/>
            <person name="Shao Z."/>
        </authorList>
    </citation>
    <scope>NUCLEOTIDE SEQUENCE [LARGE SCALE GENOMIC DNA]</scope>
    <source>
        <strain evidence="1 2">NBRC 106175</strain>
    </source>
</reference>
<gene>
    <name evidence="1" type="ORF">SMB34_10935</name>
</gene>
<accession>A0ABR4TTY8</accession>
<evidence type="ECO:0000313" key="1">
    <source>
        <dbReference type="EMBL" id="KEO59077.1"/>
    </source>
</evidence>
<keyword evidence="2" id="KW-1185">Reference proteome</keyword>
<dbReference type="EMBL" id="AUNC01000002">
    <property type="protein sequence ID" value="KEO59077.1"/>
    <property type="molecule type" value="Genomic_DNA"/>
</dbReference>
<proteinExistence type="predicted"/>
<protein>
    <submittedName>
        <fullName evidence="1">Uncharacterized protein</fullName>
    </submittedName>
</protein>